<dbReference type="RefSeq" id="WP_230867981.1">
    <property type="nucleotide sequence ID" value="NZ_CP046640.1"/>
</dbReference>
<dbReference type="Pfam" id="PF04060">
    <property type="entry name" value="FeS"/>
    <property type="match status" value="1"/>
</dbReference>
<evidence type="ECO:0000256" key="4">
    <source>
        <dbReference type="ARBA" id="ARBA00023014"/>
    </source>
</evidence>
<dbReference type="EMBL" id="CP046640">
    <property type="protein sequence ID" value="QTL99651.1"/>
    <property type="molecule type" value="Genomic_DNA"/>
</dbReference>
<keyword evidence="2" id="KW-0479">Metal-binding</keyword>
<evidence type="ECO:0000256" key="1">
    <source>
        <dbReference type="ARBA" id="ARBA00022485"/>
    </source>
</evidence>
<keyword evidence="3" id="KW-0408">Iron</keyword>
<dbReference type="GO" id="GO:0046872">
    <property type="term" value="F:metal ion binding"/>
    <property type="evidence" value="ECO:0007669"/>
    <property type="project" value="UniProtKB-KW"/>
</dbReference>
<dbReference type="SUPFAM" id="SSF54862">
    <property type="entry name" value="4Fe-4S ferredoxins"/>
    <property type="match status" value="1"/>
</dbReference>
<dbReference type="AlphaFoldDB" id="A0A8A7KE06"/>
<dbReference type="SUPFAM" id="SSF53920">
    <property type="entry name" value="Fe-only hydrogenase"/>
    <property type="match status" value="1"/>
</dbReference>
<evidence type="ECO:0000256" key="3">
    <source>
        <dbReference type="ARBA" id="ARBA00023004"/>
    </source>
</evidence>
<name>A0A8A7KE06_9FIRM</name>
<evidence type="ECO:0000313" key="8">
    <source>
        <dbReference type="EMBL" id="QTL99651.1"/>
    </source>
</evidence>
<gene>
    <name evidence="8" type="ORF">GM661_17675</name>
</gene>
<dbReference type="PROSITE" id="PS51379">
    <property type="entry name" value="4FE4S_FER_2"/>
    <property type="match status" value="2"/>
</dbReference>
<feature type="region of interest" description="Disordered" evidence="5">
    <location>
        <begin position="426"/>
        <end position="454"/>
    </location>
</feature>
<organism evidence="8 9">
    <name type="scientific">Iocasia fonsfrigidae</name>
    <dbReference type="NCBI Taxonomy" id="2682810"/>
    <lineage>
        <taxon>Bacteria</taxon>
        <taxon>Bacillati</taxon>
        <taxon>Bacillota</taxon>
        <taxon>Clostridia</taxon>
        <taxon>Halanaerobiales</taxon>
        <taxon>Halanaerobiaceae</taxon>
        <taxon>Iocasia</taxon>
    </lineage>
</organism>
<sequence length="454" mass="50524">MIQQHSVLLKEELCEGCTNCVKDCPTKAIRVHQGKATIKEELCIDCAECIRTCAYHAKYTRTDSIEDIADYDYPVALVPPSFYGQFIDYSPGQVIKGLYKLGFKGVYDVAMAAEALTYKTIDFLKNTKELYISSSCPVVVRLIKLLYPELIDQLIPFKPPTELMAQSVRKELLDSGLSEQKLGIFLVTPCPGKTSTVHNPLGVDRSFIDKAIPVDKVYHSLLEVMDKKNSESEGKKGLTPYLGIKWGQSGGEVDLIKPAILNKTIAVSGIHNVKDILEEISRNNITDIRYCELSACTGGCVGGVLNVINPFQAKYNLKKLAEEHNKAVNQDYCLYSYQLSSEFKPVEVARLDSDIEKAMEKLAQLEKEIDLLPGLDCAACGAPDCQTLAEDIVTGKAKRSDCIFILREQVEDLADQMSELAHSIPPIMRKKRREEKAGTQKEVLKGENNKNESK</sequence>
<dbReference type="Gene3D" id="3.30.70.20">
    <property type="match status" value="1"/>
</dbReference>
<dbReference type="PANTHER" id="PTHR43560:SF1">
    <property type="entry name" value="ION-TRANSLOCATING OXIDOREDUCTASE COMPLEX SUBUNIT B"/>
    <property type="match status" value="1"/>
</dbReference>
<dbReference type="Gene3D" id="1.10.15.40">
    <property type="entry name" value="Electron transport complex subunit B, putative Fe-S cluster"/>
    <property type="match status" value="1"/>
</dbReference>
<feature type="domain" description="4Fe-4S ferredoxin-type" evidence="6">
    <location>
        <begin position="35"/>
        <end position="63"/>
    </location>
</feature>
<dbReference type="Pfam" id="PF13237">
    <property type="entry name" value="Fer4_10"/>
    <property type="match status" value="1"/>
</dbReference>
<keyword evidence="9" id="KW-1185">Reference proteome</keyword>
<dbReference type="PROSITE" id="PS00198">
    <property type="entry name" value="4FE4S_FER_1"/>
    <property type="match status" value="1"/>
</dbReference>
<dbReference type="Proteomes" id="UP000665020">
    <property type="component" value="Chromosome"/>
</dbReference>
<reference evidence="8" key="1">
    <citation type="submission" date="2019-12" db="EMBL/GenBank/DDBJ databases">
        <authorList>
            <person name="zhang j."/>
            <person name="sun C.M."/>
        </authorList>
    </citation>
    <scope>NUCLEOTIDE SEQUENCE</scope>
    <source>
        <strain evidence="8">NS-1</strain>
    </source>
</reference>
<proteinExistence type="predicted"/>
<dbReference type="PANTHER" id="PTHR43560">
    <property type="entry name" value="ION-TRANSLOCATING OXIDOREDUCTASE COMPLEX SUBUNIT B"/>
    <property type="match status" value="1"/>
</dbReference>
<dbReference type="InterPro" id="IPR004108">
    <property type="entry name" value="Fe_hydrogenase_lsu_C"/>
</dbReference>
<keyword evidence="4" id="KW-0411">Iron-sulfur</keyword>
<dbReference type="PROSITE" id="PS51656">
    <property type="entry name" value="4FE4S"/>
    <property type="match status" value="1"/>
</dbReference>
<dbReference type="GO" id="GO:0051539">
    <property type="term" value="F:4 iron, 4 sulfur cluster binding"/>
    <property type="evidence" value="ECO:0007669"/>
    <property type="project" value="UniProtKB-KW"/>
</dbReference>
<feature type="domain" description="4Fe-4S ferredoxin-type" evidence="6">
    <location>
        <begin position="5"/>
        <end position="34"/>
    </location>
</feature>
<evidence type="ECO:0000259" key="6">
    <source>
        <dbReference type="PROSITE" id="PS51379"/>
    </source>
</evidence>
<feature type="compositionally biased region" description="Basic and acidic residues" evidence="5">
    <location>
        <begin position="434"/>
        <end position="454"/>
    </location>
</feature>
<protein>
    <submittedName>
        <fullName evidence="8">Iron only hydrogenase large subunit</fullName>
    </submittedName>
</protein>
<dbReference type="InterPro" id="IPR050395">
    <property type="entry name" value="4Fe4S_Ferredoxin_RnfB"/>
</dbReference>
<evidence type="ECO:0000313" key="9">
    <source>
        <dbReference type="Proteomes" id="UP000665020"/>
    </source>
</evidence>
<dbReference type="Gene3D" id="3.40.950.10">
    <property type="entry name" value="Fe-only Hydrogenase (Larger Subunit), Chain L, domain 3"/>
    <property type="match status" value="1"/>
</dbReference>
<evidence type="ECO:0000259" key="7">
    <source>
        <dbReference type="PROSITE" id="PS51656"/>
    </source>
</evidence>
<keyword evidence="1" id="KW-0004">4Fe-4S</keyword>
<feature type="domain" description="4Fe-4S" evidence="7">
    <location>
        <begin position="360"/>
        <end position="419"/>
    </location>
</feature>
<dbReference type="KEGG" id="ifn:GM661_17675"/>
<dbReference type="InterPro" id="IPR017896">
    <property type="entry name" value="4Fe4S_Fe-S-bd"/>
</dbReference>
<dbReference type="InterPro" id="IPR009016">
    <property type="entry name" value="Fe_hydrogenase"/>
</dbReference>
<dbReference type="InterPro" id="IPR007202">
    <property type="entry name" value="4Fe-4S_dom"/>
</dbReference>
<accession>A0A8A7KE06</accession>
<evidence type="ECO:0000256" key="2">
    <source>
        <dbReference type="ARBA" id="ARBA00022723"/>
    </source>
</evidence>
<dbReference type="InterPro" id="IPR017900">
    <property type="entry name" value="4Fe4S_Fe_S_CS"/>
</dbReference>
<evidence type="ECO:0000256" key="5">
    <source>
        <dbReference type="SAM" id="MobiDB-lite"/>
    </source>
</evidence>
<dbReference type="Pfam" id="PF02906">
    <property type="entry name" value="Fe_hyd_lg_C"/>
    <property type="match status" value="2"/>
</dbReference>